<feature type="region of interest" description="Disordered" evidence="1">
    <location>
        <begin position="453"/>
        <end position="521"/>
    </location>
</feature>
<feature type="compositionally biased region" description="Basic and acidic residues" evidence="1">
    <location>
        <begin position="232"/>
        <end position="242"/>
    </location>
</feature>
<dbReference type="Proteomes" id="UP001151760">
    <property type="component" value="Unassembled WGS sequence"/>
</dbReference>
<evidence type="ECO:0000313" key="2">
    <source>
        <dbReference type="EMBL" id="GJT36371.1"/>
    </source>
</evidence>
<organism evidence="2 3">
    <name type="scientific">Tanacetum coccineum</name>
    <dbReference type="NCBI Taxonomy" id="301880"/>
    <lineage>
        <taxon>Eukaryota</taxon>
        <taxon>Viridiplantae</taxon>
        <taxon>Streptophyta</taxon>
        <taxon>Embryophyta</taxon>
        <taxon>Tracheophyta</taxon>
        <taxon>Spermatophyta</taxon>
        <taxon>Magnoliopsida</taxon>
        <taxon>eudicotyledons</taxon>
        <taxon>Gunneridae</taxon>
        <taxon>Pentapetalae</taxon>
        <taxon>asterids</taxon>
        <taxon>campanulids</taxon>
        <taxon>Asterales</taxon>
        <taxon>Asteraceae</taxon>
        <taxon>Asteroideae</taxon>
        <taxon>Anthemideae</taxon>
        <taxon>Anthemidinae</taxon>
        <taxon>Tanacetum</taxon>
    </lineage>
</organism>
<sequence>MSRYLWMATGVPVSHECDMMFEELSRMHYLSAEVRDLMRQERLAREFGTYAMFVHNDIRVDLGVGICPDVCVPGEVEEAEEEANHIKLNCFCSDEYRSGEHARNQQHLLMNAHTSRTNHPELHRRRSRSRSRSRIREVEEAEEEANHIKLNCFCSDEYPFRGTCKESTTSSHVSGAAKTMSFPEGPHRDKYSKRLEPPTDMKAQTNLVADPSGTSAKYQVDETHSTRLRYRSLTENKGKTSSEVEPDIEPLQLQTFVDVQAFLLSDDEMVQESDDDVFEAGEDMDEDTQADEEKHQSLPPNTNKSKPSPDQETQESESDSSNPELKKYDNILPLNERQLVKYLRKDHVLNKKVIEATKAYTKNSTHLTELFTLIKNFDFQGLKSLVESLQATDLTQEGHLASWAKSPTSMAWNLSPRMTAVESSQAEIISEISFLRKDTSDIRSMMTEIYQAFKDQSSTPSSMVTEEPSSHTKGDTEDIKTQDTDKDNVEKEQVLDEPKPVPKPSIPQREGKGIATDDQPEQTKLVKTSSIMCPNHDAPILVPYTINRKLFYLTEEQIQAHLDKEDQIKKAKEEAKRLAMTKTEVIKIVQEEAEKIRIDPKKVISAKAGEKFKKAQDAEMQVHKRQNIKKVKRMTELNKKIAE</sequence>
<accession>A0ABQ5DAT8</accession>
<evidence type="ECO:0000313" key="3">
    <source>
        <dbReference type="Proteomes" id="UP001151760"/>
    </source>
</evidence>
<feature type="compositionally biased region" description="Basic and acidic residues" evidence="1">
    <location>
        <begin position="468"/>
        <end position="500"/>
    </location>
</feature>
<reference evidence="2" key="2">
    <citation type="submission" date="2022-01" db="EMBL/GenBank/DDBJ databases">
        <authorList>
            <person name="Yamashiro T."/>
            <person name="Shiraishi A."/>
            <person name="Satake H."/>
            <person name="Nakayama K."/>
        </authorList>
    </citation>
    <scope>NUCLEOTIDE SEQUENCE</scope>
</reference>
<dbReference type="EMBL" id="BQNB010015131">
    <property type="protein sequence ID" value="GJT36371.1"/>
    <property type="molecule type" value="Genomic_DNA"/>
</dbReference>
<gene>
    <name evidence="2" type="ORF">Tco_0926790</name>
</gene>
<feature type="region of interest" description="Disordered" evidence="1">
    <location>
        <begin position="283"/>
        <end position="330"/>
    </location>
</feature>
<feature type="compositionally biased region" description="Polar residues" evidence="1">
    <location>
        <begin position="202"/>
        <end position="217"/>
    </location>
</feature>
<protein>
    <submittedName>
        <fullName evidence="2">Uncharacterized protein</fullName>
    </submittedName>
</protein>
<proteinExistence type="predicted"/>
<name>A0ABQ5DAT8_9ASTR</name>
<feature type="region of interest" description="Disordered" evidence="1">
    <location>
        <begin position="175"/>
        <end position="247"/>
    </location>
</feature>
<feature type="region of interest" description="Disordered" evidence="1">
    <location>
        <begin position="117"/>
        <end position="137"/>
    </location>
</feature>
<comment type="caution">
    <text evidence="2">The sequence shown here is derived from an EMBL/GenBank/DDBJ whole genome shotgun (WGS) entry which is preliminary data.</text>
</comment>
<keyword evidence="3" id="KW-1185">Reference proteome</keyword>
<feature type="compositionally biased region" description="Basic residues" evidence="1">
    <location>
        <begin position="122"/>
        <end position="133"/>
    </location>
</feature>
<reference evidence="2" key="1">
    <citation type="journal article" date="2022" name="Int. J. Mol. Sci.">
        <title>Draft Genome of Tanacetum Coccineum: Genomic Comparison of Closely Related Tanacetum-Family Plants.</title>
        <authorList>
            <person name="Yamashiro T."/>
            <person name="Shiraishi A."/>
            <person name="Nakayama K."/>
            <person name="Satake H."/>
        </authorList>
    </citation>
    <scope>NUCLEOTIDE SEQUENCE</scope>
</reference>
<evidence type="ECO:0000256" key="1">
    <source>
        <dbReference type="SAM" id="MobiDB-lite"/>
    </source>
</evidence>
<feature type="compositionally biased region" description="Polar residues" evidence="1">
    <location>
        <begin position="454"/>
        <end position="464"/>
    </location>
</feature>
<feature type="compositionally biased region" description="Basic and acidic residues" evidence="1">
    <location>
        <begin position="185"/>
        <end position="199"/>
    </location>
</feature>